<dbReference type="KEGG" id="bav:BAV1829"/>
<dbReference type="GO" id="GO:0003824">
    <property type="term" value="F:catalytic activity"/>
    <property type="evidence" value="ECO:0007669"/>
    <property type="project" value="InterPro"/>
</dbReference>
<sequence>MGHLADLHRRFSRARANQSKGGAASIEALHDIWSEAGLPDVSLEHVALRGAEPVLPSSFAVGTAAQVSIAAAGLAAAEIWHLRGRPRQQVAVDMLAAAQECRSHFVINGVTPDLWDKLSGSYRCGDGGWVRIHANFAHHRDGALALLGCPAGATREDVAQALQRWKALEFEQVAADAGLVVAAMRSFHEWDALPQAAALAGQALVSIERIGDADPRPWPKYGPEARPLQGIRVLDLTRIIAGPVGGRTLAAYGADVMLVNSPHLPNIDNIIDTSRGKLSAHADLETADGRIALGHLLRSAHVFMQGYRPGGMQALGFGPQEVARIRPGIVYASLSAYGPQGPWAARRGFDSLVQTATGFNQAEAEAAGQSSPKPLPMQILDYASGFLMAFGVQAALARQATEGGSWHVRVSLARTGLWLRRLGRVPGGLSCPMPEIGSLLETSPSGFGNLSAVPHAARFSLTPAGWARPSVPPGTHPAAWPSP</sequence>
<protein>
    <submittedName>
        <fullName evidence="1">CoA-transferase</fullName>
    </submittedName>
</protein>
<dbReference type="InterPro" id="IPR003673">
    <property type="entry name" value="CoA-Trfase_fam_III"/>
</dbReference>
<keyword evidence="2" id="KW-1185">Reference proteome</keyword>
<dbReference type="EMBL" id="AM167904">
    <property type="protein sequence ID" value="CAJ49438.1"/>
    <property type="molecule type" value="Genomic_DNA"/>
</dbReference>
<reference evidence="1 2" key="1">
    <citation type="journal article" date="2006" name="J. Bacteriol.">
        <title>Comparison of the genome sequence of the poultry pathogen Bordetella avium with those of B. bronchiseptica, B. pertussis, and B. parapertussis reveals extensive diversity in surface structures associated with host interaction.</title>
        <authorList>
            <person name="Sebaihia M."/>
            <person name="Preston A."/>
            <person name="Maskell D.J."/>
            <person name="Kuzmiak H."/>
            <person name="Connell T.D."/>
            <person name="King N.D."/>
            <person name="Orndorff P.E."/>
            <person name="Miyamoto D.M."/>
            <person name="Thomson N.R."/>
            <person name="Harris D."/>
            <person name="Goble A."/>
            <person name="Lord A."/>
            <person name="Murphy L."/>
            <person name="Quail M.A."/>
            <person name="Rutter S."/>
            <person name="Squares R."/>
            <person name="Squares S."/>
            <person name="Woodward J."/>
            <person name="Parkhill J."/>
            <person name="Temple L.M."/>
        </authorList>
    </citation>
    <scope>NUCLEOTIDE SEQUENCE [LARGE SCALE GENOMIC DNA]</scope>
    <source>
        <strain evidence="1 2">197N</strain>
    </source>
</reference>
<proteinExistence type="predicted"/>
<dbReference type="SUPFAM" id="SSF89796">
    <property type="entry name" value="CoA-transferase family III (CaiB/BaiF)"/>
    <property type="match status" value="2"/>
</dbReference>
<dbReference type="STRING" id="360910.BAV1829"/>
<accession>Q2L0S8</accession>
<dbReference type="OrthoDB" id="9058532at2"/>
<dbReference type="Pfam" id="PF02515">
    <property type="entry name" value="CoA_transf_3"/>
    <property type="match status" value="1"/>
</dbReference>
<evidence type="ECO:0000313" key="1">
    <source>
        <dbReference type="EMBL" id="CAJ49438.1"/>
    </source>
</evidence>
<evidence type="ECO:0000313" key="2">
    <source>
        <dbReference type="Proteomes" id="UP000001977"/>
    </source>
</evidence>
<dbReference type="RefSeq" id="WP_012417499.1">
    <property type="nucleotide sequence ID" value="NC_010645.1"/>
</dbReference>
<organism evidence="1 2">
    <name type="scientific">Bordetella avium (strain 197N)</name>
    <dbReference type="NCBI Taxonomy" id="360910"/>
    <lineage>
        <taxon>Bacteria</taxon>
        <taxon>Pseudomonadati</taxon>
        <taxon>Pseudomonadota</taxon>
        <taxon>Betaproteobacteria</taxon>
        <taxon>Burkholderiales</taxon>
        <taxon>Alcaligenaceae</taxon>
        <taxon>Bordetella</taxon>
    </lineage>
</organism>
<dbReference type="PANTHER" id="PTHR48228">
    <property type="entry name" value="SUCCINYL-COA--D-CITRAMALATE COA-TRANSFERASE"/>
    <property type="match status" value="1"/>
</dbReference>
<dbReference type="PANTHER" id="PTHR48228:SF4">
    <property type="entry name" value="BLR3030 PROTEIN"/>
    <property type="match status" value="1"/>
</dbReference>
<name>Q2L0S8_BORA1</name>
<dbReference type="Proteomes" id="UP000001977">
    <property type="component" value="Chromosome"/>
</dbReference>
<dbReference type="Gene3D" id="3.40.50.10540">
    <property type="entry name" value="Crotonobetainyl-coa:carnitine coa-transferase, domain 1"/>
    <property type="match status" value="1"/>
</dbReference>
<dbReference type="eggNOG" id="COG1804">
    <property type="taxonomic scope" value="Bacteria"/>
</dbReference>
<dbReference type="InterPro" id="IPR050509">
    <property type="entry name" value="CoA-transferase_III"/>
</dbReference>
<gene>
    <name evidence="1" type="ordered locus">BAV1829</name>
</gene>
<dbReference type="HOGENOM" id="CLU_021588_0_1_4"/>
<dbReference type="InterPro" id="IPR023606">
    <property type="entry name" value="CoA-Trfase_III_dom_1_sf"/>
</dbReference>
<dbReference type="AlphaFoldDB" id="Q2L0S8"/>